<keyword evidence="7" id="KW-0326">Glycosidase</keyword>
<dbReference type="GO" id="GO:0044322">
    <property type="term" value="C:endoplasmic reticulum quality control compartment"/>
    <property type="evidence" value="ECO:0007669"/>
    <property type="project" value="GOC"/>
</dbReference>
<evidence type="ECO:0000256" key="4">
    <source>
        <dbReference type="ARBA" id="ARBA00023180"/>
    </source>
</evidence>
<keyword evidence="12" id="KW-1185">Reference proteome</keyword>
<dbReference type="PANTHER" id="PTHR45679:SF5">
    <property type="entry name" value="ER DEGRADATION-ENHANCING ALPHA-MANNOSIDASE-LIKE PROTEIN 1"/>
    <property type="match status" value="1"/>
</dbReference>
<dbReference type="Gene3D" id="1.50.10.10">
    <property type="match status" value="1"/>
</dbReference>
<feature type="domain" description="PA" evidence="10">
    <location>
        <begin position="880"/>
        <end position="963"/>
    </location>
</feature>
<dbReference type="Gene3D" id="3.50.30.30">
    <property type="match status" value="1"/>
</dbReference>
<feature type="chain" id="PRO_5043596224" description="alpha-1,2-Mannosidase" evidence="9">
    <location>
        <begin position="25"/>
        <end position="1075"/>
    </location>
</feature>
<dbReference type="PRINTS" id="PR00747">
    <property type="entry name" value="GLYHDRLASE47"/>
</dbReference>
<dbReference type="EC" id="3.2.1.-" evidence="7"/>
<dbReference type="InterPro" id="IPR044674">
    <property type="entry name" value="EDEM1/2/3"/>
</dbReference>
<dbReference type="AlphaFoldDB" id="A0AAV5GXG0"/>
<evidence type="ECO:0000256" key="2">
    <source>
        <dbReference type="ARBA" id="ARBA00007658"/>
    </source>
</evidence>
<dbReference type="GO" id="GO:0005509">
    <property type="term" value="F:calcium ion binding"/>
    <property type="evidence" value="ECO:0007669"/>
    <property type="project" value="InterPro"/>
</dbReference>
<keyword evidence="9" id="KW-0732">Signal</keyword>
<dbReference type="GO" id="GO:1904380">
    <property type="term" value="P:endoplasmic reticulum mannose trimming"/>
    <property type="evidence" value="ECO:0007669"/>
    <property type="project" value="InterPro"/>
</dbReference>
<dbReference type="InterPro" id="IPR036026">
    <property type="entry name" value="Seven-hairpin_glycosidases"/>
</dbReference>
<evidence type="ECO:0000256" key="6">
    <source>
        <dbReference type="PIRSR" id="PIRSR601382-2"/>
    </source>
</evidence>
<comment type="similarity">
    <text evidence="2 7">Belongs to the glycosyl hydrolase 47 family.</text>
</comment>
<feature type="signal peptide" evidence="9">
    <location>
        <begin position="1"/>
        <end position="24"/>
    </location>
</feature>
<dbReference type="InterPro" id="IPR001382">
    <property type="entry name" value="Glyco_hydro_47"/>
</dbReference>
<comment type="subcellular location">
    <subcellularLocation>
        <location evidence="1">Endoplasmic reticulum</location>
    </subcellularLocation>
</comment>
<keyword evidence="3" id="KW-0256">Endoplasmic reticulum</keyword>
<feature type="region of interest" description="Disordered" evidence="8">
    <location>
        <begin position="494"/>
        <end position="539"/>
    </location>
</feature>
<feature type="active site" evidence="5">
    <location>
        <position position="406"/>
    </location>
</feature>
<organism evidence="11 12">
    <name type="scientific">Rhodotorula paludigena</name>
    <dbReference type="NCBI Taxonomy" id="86838"/>
    <lineage>
        <taxon>Eukaryota</taxon>
        <taxon>Fungi</taxon>
        <taxon>Dikarya</taxon>
        <taxon>Basidiomycota</taxon>
        <taxon>Pucciniomycotina</taxon>
        <taxon>Microbotryomycetes</taxon>
        <taxon>Sporidiobolales</taxon>
        <taxon>Sporidiobolaceae</taxon>
        <taxon>Rhodotorula</taxon>
    </lineage>
</organism>
<evidence type="ECO:0000259" key="10">
    <source>
        <dbReference type="Pfam" id="PF02225"/>
    </source>
</evidence>
<keyword evidence="6" id="KW-0479">Metal-binding</keyword>
<dbReference type="GO" id="GO:0016020">
    <property type="term" value="C:membrane"/>
    <property type="evidence" value="ECO:0007669"/>
    <property type="project" value="InterPro"/>
</dbReference>
<comment type="caution">
    <text evidence="11">The sequence shown here is derived from an EMBL/GenBank/DDBJ whole genome shotgun (WGS) entry which is preliminary data.</text>
</comment>
<evidence type="ECO:0000256" key="8">
    <source>
        <dbReference type="SAM" id="MobiDB-lite"/>
    </source>
</evidence>
<dbReference type="SUPFAM" id="SSF48225">
    <property type="entry name" value="Seven-hairpin glycosidases"/>
    <property type="match status" value="1"/>
</dbReference>
<dbReference type="InterPro" id="IPR003137">
    <property type="entry name" value="PA_domain"/>
</dbReference>
<evidence type="ECO:0000256" key="5">
    <source>
        <dbReference type="PIRSR" id="PIRSR601382-1"/>
    </source>
</evidence>
<evidence type="ECO:0000313" key="12">
    <source>
        <dbReference type="Proteomes" id="UP001342314"/>
    </source>
</evidence>
<feature type="region of interest" description="Disordered" evidence="8">
    <location>
        <begin position="775"/>
        <end position="795"/>
    </location>
</feature>
<feature type="binding site" evidence="6">
    <location>
        <position position="492"/>
    </location>
    <ligand>
        <name>Ca(2+)</name>
        <dbReference type="ChEBI" id="CHEBI:29108"/>
    </ligand>
</feature>
<feature type="compositionally biased region" description="Low complexity" evidence="8">
    <location>
        <begin position="518"/>
        <end position="538"/>
    </location>
</feature>
<keyword evidence="7" id="KW-0378">Hydrolase</keyword>
<proteinExistence type="inferred from homology"/>
<evidence type="ECO:0000256" key="9">
    <source>
        <dbReference type="SAM" id="SignalP"/>
    </source>
</evidence>
<keyword evidence="6" id="KW-0106">Calcium</keyword>
<dbReference type="Proteomes" id="UP001342314">
    <property type="component" value="Unassembled WGS sequence"/>
</dbReference>
<dbReference type="InterPro" id="IPR012341">
    <property type="entry name" value="6hp_glycosidase-like_sf"/>
</dbReference>
<feature type="active site" description="Proton donor" evidence="5">
    <location>
        <position position="385"/>
    </location>
</feature>
<dbReference type="GO" id="GO:0005975">
    <property type="term" value="P:carbohydrate metabolic process"/>
    <property type="evidence" value="ECO:0007669"/>
    <property type="project" value="InterPro"/>
</dbReference>
<dbReference type="GO" id="GO:0036503">
    <property type="term" value="P:ERAD pathway"/>
    <property type="evidence" value="ECO:0007669"/>
    <property type="project" value="UniProtKB-ARBA"/>
</dbReference>
<reference evidence="11 12" key="1">
    <citation type="submission" date="2021-12" db="EMBL/GenBank/DDBJ databases">
        <title>High titer production of polyol ester of fatty acids by Rhodotorula paludigena BS15 towards product separation-free biomass refinery.</title>
        <authorList>
            <person name="Mano J."/>
            <person name="Ono H."/>
            <person name="Tanaka T."/>
            <person name="Naito K."/>
            <person name="Sushida H."/>
            <person name="Ike M."/>
            <person name="Tokuyasu K."/>
            <person name="Kitaoka M."/>
        </authorList>
    </citation>
    <scope>NUCLEOTIDE SEQUENCE [LARGE SCALE GENOMIC DNA]</scope>
    <source>
        <strain evidence="11 12">BS15</strain>
    </source>
</reference>
<gene>
    <name evidence="11" type="ORF">Rhopal_007261-T1</name>
</gene>
<dbReference type="CDD" id="cd00538">
    <property type="entry name" value="PA"/>
    <property type="match status" value="1"/>
</dbReference>
<name>A0AAV5GXG0_9BASI</name>
<evidence type="ECO:0000313" key="11">
    <source>
        <dbReference type="EMBL" id="GJN94187.1"/>
    </source>
</evidence>
<accession>A0AAV5GXG0</accession>
<protein>
    <recommendedName>
        <fullName evidence="7">alpha-1,2-Mannosidase</fullName>
        <ecNumber evidence="7">3.2.1.-</ecNumber>
    </recommendedName>
</protein>
<dbReference type="EMBL" id="BQKY01000016">
    <property type="protein sequence ID" value="GJN94187.1"/>
    <property type="molecule type" value="Genomic_DNA"/>
</dbReference>
<comment type="cofactor">
    <cofactor evidence="6">
        <name>Ca(2+)</name>
        <dbReference type="ChEBI" id="CHEBI:29108"/>
    </cofactor>
</comment>
<feature type="compositionally biased region" description="Acidic residues" evidence="8">
    <location>
        <begin position="1040"/>
        <end position="1050"/>
    </location>
</feature>
<keyword evidence="4" id="KW-0325">Glycoprotein</keyword>
<feature type="active site" evidence="5">
    <location>
        <position position="290"/>
    </location>
</feature>
<feature type="region of interest" description="Disordered" evidence="8">
    <location>
        <begin position="1036"/>
        <end position="1056"/>
    </location>
</feature>
<evidence type="ECO:0000256" key="3">
    <source>
        <dbReference type="ARBA" id="ARBA00022824"/>
    </source>
</evidence>
<evidence type="ECO:0000256" key="7">
    <source>
        <dbReference type="RuleBase" id="RU361193"/>
    </source>
</evidence>
<dbReference type="PANTHER" id="PTHR45679">
    <property type="entry name" value="ER DEGRADATION-ENHANCING ALPHA-MANNOSIDASE-LIKE PROTEIN 2"/>
    <property type="match status" value="1"/>
</dbReference>
<dbReference type="Pfam" id="PF02225">
    <property type="entry name" value="PA"/>
    <property type="match status" value="1"/>
</dbReference>
<dbReference type="GO" id="GO:0004571">
    <property type="term" value="F:mannosyl-oligosaccharide 1,2-alpha-mannosidase activity"/>
    <property type="evidence" value="ECO:0007669"/>
    <property type="project" value="InterPro"/>
</dbReference>
<feature type="active site" description="Proton donor" evidence="5">
    <location>
        <position position="131"/>
    </location>
</feature>
<dbReference type="Pfam" id="PF01532">
    <property type="entry name" value="Glyco_hydro_47"/>
    <property type="match status" value="1"/>
</dbReference>
<evidence type="ECO:0000256" key="1">
    <source>
        <dbReference type="ARBA" id="ARBA00004240"/>
    </source>
</evidence>
<sequence>MHAAHWHTLVLLVALVLLVPAADGARWYSSEDREQLRQLAKETWYHAYNSYKRVAFPADELLPLSCGKQGHDRANPENTGVNDVMGDYLLTVVDSLDTFPILGDYEGFEQAVRETIEHVDFNVDSRVQVFEVTIRMMGGLLSGHLLAMPSPPPGTPPTPSTFASSIRGFSLPWYRSELLNLAHDLGRRLLPAFETPTGIPFARVHLQRGLRGKNGKGESGETCSAGAGSLLLEFITLSRLTGDPTFELVARRAFFAIWNRRSDIGLIGNTIDARTGNWMHGVAGTGAGIDSFYEYAAKAYVLTGEDEYLRVWEEGYAALQRYVRAPDGFWYRGVNMHTGQMTSVLVDSLSAFLPGVQTLLGDLDSATRAHAPYAFAWLRYSGLPELFHTHRRAGAGPQLGYPLRPEFIESNMYLYQATGDEWYLEVAERVLHDINNRTRVECGFAAVKDLRTGELEDKMPSFVTGETLKYLYLTFDENSPFLRDDSAFVFTTEGHPLEIPHPPPGTSPSRRSARSKRASSAASSPDSASSSTTTASSPLRNETALAPICTAHEPLYDERYAHFLALGMDRRTDWEHARWLAGHTLDSAEDVAREVAEGRWRADGFCNLPAGETENLADAFRKDPNLAAARVSHSLDLLHRSVLDYFFSRTASESRPPAAAASASPVPPLRVPVLPVDYGIELLFAPSTSHEVTSPSASQLTPHPSGNGDVVVHSIAGLRFSLHRAYPGADGYAVTRVGGLTVPPGRSVVLRDRKVLEGLPGKRVERIALEAVVGGRGERPPRKSGGKDGGGAGRRKLNQFLDRLMHPLAGGTAELSEQVAPTAPATEDAVSAIAEDTVAPVPPPRTLHLPALAASFGPTLAFTPPASSAERVFALDGFALPLVLPRFSPYGCEPHHPPASSPSSVPPHLLLLHRGQCSFALKAHLAALSGASGVVLVSSALPTDDDPRGDGFVVPSAEASEEDDETMKALVPLVLVANSTGTALEEMVRAVGDENERQKEAVKVPPTSEQDQELQQVFEAEQTAAPVEEQVVWMTASRGEEDDEEEEEEEHVGPLVLGGYLTTNIKLHRGKVGAT</sequence>